<proteinExistence type="predicted"/>
<dbReference type="EMBL" id="JAPEVG010000952">
    <property type="protein sequence ID" value="KAJ8454507.1"/>
    <property type="molecule type" value="Genomic_DNA"/>
</dbReference>
<dbReference type="Proteomes" id="UP001215151">
    <property type="component" value="Unassembled WGS sequence"/>
</dbReference>
<sequence length="175" mass="19188">MSSQGCVRVLFSSDNAFFAWDPMVFGVNTECLTWIRIHIAVADFELDTLRSIIQECSGVGGAHETSLNMRMMMHHSVDESTLSITVSVPFQSGSTVGHLRFLTLQDFRGYIHALVATAPHVQASYQSFRLDCARTILVKHGQPWDGSANATGDYSQLSVIDALADVAAISVTYDQ</sequence>
<organism evidence="1 2">
    <name type="scientific">Trametes cubensis</name>
    <dbReference type="NCBI Taxonomy" id="1111947"/>
    <lineage>
        <taxon>Eukaryota</taxon>
        <taxon>Fungi</taxon>
        <taxon>Dikarya</taxon>
        <taxon>Basidiomycota</taxon>
        <taxon>Agaricomycotina</taxon>
        <taxon>Agaricomycetes</taxon>
        <taxon>Polyporales</taxon>
        <taxon>Polyporaceae</taxon>
        <taxon>Trametes</taxon>
    </lineage>
</organism>
<reference evidence="1" key="1">
    <citation type="submission" date="2022-11" db="EMBL/GenBank/DDBJ databases">
        <title>Genome Sequence of Cubamyces cubensis.</title>
        <authorList>
            <person name="Buettner E."/>
        </authorList>
    </citation>
    <scope>NUCLEOTIDE SEQUENCE</scope>
    <source>
        <strain evidence="1">MPL-01</strain>
    </source>
</reference>
<protein>
    <submittedName>
        <fullName evidence="1">Uncharacterized protein</fullName>
    </submittedName>
</protein>
<keyword evidence="2" id="KW-1185">Reference proteome</keyword>
<evidence type="ECO:0000313" key="2">
    <source>
        <dbReference type="Proteomes" id="UP001215151"/>
    </source>
</evidence>
<name>A0AAD7THC0_9APHY</name>
<comment type="caution">
    <text evidence="1">The sequence shown here is derived from an EMBL/GenBank/DDBJ whole genome shotgun (WGS) entry which is preliminary data.</text>
</comment>
<gene>
    <name evidence="1" type="ORF">ONZ51_g12984</name>
</gene>
<evidence type="ECO:0000313" key="1">
    <source>
        <dbReference type="EMBL" id="KAJ8454507.1"/>
    </source>
</evidence>
<accession>A0AAD7THC0</accession>
<dbReference type="AlphaFoldDB" id="A0AAD7THC0"/>